<feature type="domain" description="EamA" evidence="7">
    <location>
        <begin position="164"/>
        <end position="293"/>
    </location>
</feature>
<keyword evidence="3 6" id="KW-0812">Transmembrane</keyword>
<evidence type="ECO:0000256" key="3">
    <source>
        <dbReference type="ARBA" id="ARBA00022692"/>
    </source>
</evidence>
<name>A0A7W8HLT1_9HYPH</name>
<dbReference type="Proteomes" id="UP000550895">
    <property type="component" value="Unassembled WGS sequence"/>
</dbReference>
<dbReference type="AlphaFoldDB" id="A0A7W8HLT1"/>
<dbReference type="GO" id="GO:0016020">
    <property type="term" value="C:membrane"/>
    <property type="evidence" value="ECO:0007669"/>
    <property type="project" value="UniProtKB-SubCell"/>
</dbReference>
<keyword evidence="4 6" id="KW-1133">Transmembrane helix</keyword>
<dbReference type="InterPro" id="IPR000620">
    <property type="entry name" value="EamA_dom"/>
</dbReference>
<sequence>MTMAFADPNPLRGIVLKVCSVTVFVAMQTCIKLAGNGIPPGQISFHRSAFAILPIVAYLAWRGELRVAMQTDNPFGHVKRGLLGVCAMGAGFYGLVHLPLPDAIAIGYAMPLIAVVFAAIFLKETVRLYRWTAVVIGLVGVLIISLPKLTLFGEDGMGSEAAVGAVAVLISATLGAGAMLQVRQLVREEKTSTIVLFFSLTAALLSALTWFFGWADLSWQALGLLALAGFFGGLGQIFLTESYRFADVSTIAPFEYCSIILGSIAAYALFSEVPTATTLIGAAIVVSAGIFIIYREHQLGLERRAARKASTPQG</sequence>
<dbReference type="InterPro" id="IPR037185">
    <property type="entry name" value="EmrE-like"/>
</dbReference>
<proteinExistence type="inferred from homology"/>
<comment type="subcellular location">
    <subcellularLocation>
        <location evidence="1">Membrane</location>
        <topology evidence="1">Multi-pass membrane protein</topology>
    </subcellularLocation>
</comment>
<feature type="transmembrane region" description="Helical" evidence="6">
    <location>
        <begin position="251"/>
        <end position="270"/>
    </location>
</feature>
<reference evidence="8 9" key="1">
    <citation type="submission" date="2020-08" db="EMBL/GenBank/DDBJ databases">
        <title>Genomic Encyclopedia of Type Strains, Phase IV (KMG-IV): sequencing the most valuable type-strain genomes for metagenomic binning, comparative biology and taxonomic classification.</title>
        <authorList>
            <person name="Goeker M."/>
        </authorList>
    </citation>
    <scope>NUCLEOTIDE SEQUENCE [LARGE SCALE GENOMIC DNA]</scope>
    <source>
        <strain evidence="8 9">DSM 26376</strain>
    </source>
</reference>
<feature type="transmembrane region" description="Helical" evidence="6">
    <location>
        <begin position="129"/>
        <end position="149"/>
    </location>
</feature>
<dbReference type="SUPFAM" id="SSF103481">
    <property type="entry name" value="Multidrug resistance efflux transporter EmrE"/>
    <property type="match status" value="2"/>
</dbReference>
<organism evidence="8 9">
    <name type="scientific">Rhizobium rosettiformans</name>
    <dbReference type="NCBI Taxonomy" id="1368430"/>
    <lineage>
        <taxon>Bacteria</taxon>
        <taxon>Pseudomonadati</taxon>
        <taxon>Pseudomonadota</taxon>
        <taxon>Alphaproteobacteria</taxon>
        <taxon>Hyphomicrobiales</taxon>
        <taxon>Rhizobiaceae</taxon>
        <taxon>Rhizobium/Agrobacterium group</taxon>
        <taxon>Rhizobium</taxon>
    </lineage>
</organism>
<evidence type="ECO:0000259" key="7">
    <source>
        <dbReference type="Pfam" id="PF00892"/>
    </source>
</evidence>
<gene>
    <name evidence="8" type="ORF">HNR26_000245</name>
</gene>
<feature type="transmembrane region" description="Helical" evidence="6">
    <location>
        <begin position="104"/>
        <end position="122"/>
    </location>
</feature>
<evidence type="ECO:0000256" key="5">
    <source>
        <dbReference type="ARBA" id="ARBA00023136"/>
    </source>
</evidence>
<keyword evidence="9" id="KW-1185">Reference proteome</keyword>
<accession>A0A7W8HLT1</accession>
<evidence type="ECO:0000313" key="9">
    <source>
        <dbReference type="Proteomes" id="UP000550895"/>
    </source>
</evidence>
<evidence type="ECO:0000256" key="2">
    <source>
        <dbReference type="ARBA" id="ARBA00009853"/>
    </source>
</evidence>
<feature type="transmembrane region" description="Helical" evidence="6">
    <location>
        <begin position="194"/>
        <end position="213"/>
    </location>
</feature>
<dbReference type="Pfam" id="PF00892">
    <property type="entry name" value="EamA"/>
    <property type="match status" value="2"/>
</dbReference>
<feature type="domain" description="EamA" evidence="7">
    <location>
        <begin position="12"/>
        <end position="145"/>
    </location>
</feature>
<feature type="transmembrane region" description="Helical" evidence="6">
    <location>
        <begin position="43"/>
        <end position="61"/>
    </location>
</feature>
<dbReference type="PANTHER" id="PTHR22911">
    <property type="entry name" value="ACYL-MALONYL CONDENSING ENZYME-RELATED"/>
    <property type="match status" value="1"/>
</dbReference>
<comment type="similarity">
    <text evidence="2">Belongs to the drug/metabolite transporter (DMT) superfamily. 10 TMS drug/metabolite exporter (DME) (TC 2.A.7.3) family.</text>
</comment>
<feature type="transmembrane region" description="Helical" evidence="6">
    <location>
        <begin position="81"/>
        <end position="98"/>
    </location>
</feature>
<evidence type="ECO:0000256" key="6">
    <source>
        <dbReference type="SAM" id="Phobius"/>
    </source>
</evidence>
<dbReference type="EMBL" id="JACHGA010000001">
    <property type="protein sequence ID" value="MBB5274207.1"/>
    <property type="molecule type" value="Genomic_DNA"/>
</dbReference>
<protein>
    <submittedName>
        <fullName evidence="8">S-adenosylmethionine uptake transporter</fullName>
    </submittedName>
</protein>
<evidence type="ECO:0000256" key="4">
    <source>
        <dbReference type="ARBA" id="ARBA00022989"/>
    </source>
</evidence>
<evidence type="ECO:0000256" key="1">
    <source>
        <dbReference type="ARBA" id="ARBA00004141"/>
    </source>
</evidence>
<evidence type="ECO:0000313" key="8">
    <source>
        <dbReference type="EMBL" id="MBB5274207.1"/>
    </source>
</evidence>
<feature type="transmembrane region" description="Helical" evidence="6">
    <location>
        <begin position="161"/>
        <end position="182"/>
    </location>
</feature>
<keyword evidence="5 6" id="KW-0472">Membrane</keyword>
<dbReference type="PANTHER" id="PTHR22911:SF6">
    <property type="entry name" value="SOLUTE CARRIER FAMILY 35 MEMBER G1"/>
    <property type="match status" value="1"/>
</dbReference>
<feature type="transmembrane region" description="Helical" evidence="6">
    <location>
        <begin position="219"/>
        <end position="239"/>
    </location>
</feature>
<comment type="caution">
    <text evidence="8">The sequence shown here is derived from an EMBL/GenBank/DDBJ whole genome shotgun (WGS) entry which is preliminary data.</text>
</comment>
<feature type="transmembrane region" description="Helical" evidence="6">
    <location>
        <begin position="276"/>
        <end position="294"/>
    </location>
</feature>